<dbReference type="GO" id="GO:0030288">
    <property type="term" value="C:outer membrane-bounded periplasmic space"/>
    <property type="evidence" value="ECO:0007669"/>
    <property type="project" value="TreeGrafter"/>
</dbReference>
<dbReference type="Pfam" id="PF13801">
    <property type="entry name" value="Metal_resist"/>
    <property type="match status" value="1"/>
</dbReference>
<dbReference type="Gene3D" id="1.20.120.1490">
    <property type="match status" value="1"/>
</dbReference>
<dbReference type="PANTHER" id="PTHR38102">
    <property type="entry name" value="PERIPLASMIC CHAPERONE SPY"/>
    <property type="match status" value="1"/>
</dbReference>
<dbReference type="PANTHER" id="PTHR38102:SF1">
    <property type="entry name" value="PERIPLASMIC CHAPERONE SPY"/>
    <property type="match status" value="1"/>
</dbReference>
<keyword evidence="3 5" id="KW-0732">Signal</keyword>
<dbReference type="Proteomes" id="UP000002440">
    <property type="component" value="Chromosome"/>
</dbReference>
<dbReference type="EMBL" id="CP000284">
    <property type="protein sequence ID" value="ABE48985.1"/>
    <property type="molecule type" value="Genomic_DNA"/>
</dbReference>
<evidence type="ECO:0000256" key="2">
    <source>
        <dbReference type="ARBA" id="ARBA00008441"/>
    </source>
</evidence>
<dbReference type="HOGENOM" id="CLU_1633484_0_0_4"/>
<dbReference type="RefSeq" id="WP_011479082.1">
    <property type="nucleotide sequence ID" value="NC_007947.1"/>
</dbReference>
<evidence type="ECO:0000313" key="7">
    <source>
        <dbReference type="Proteomes" id="UP000002440"/>
    </source>
</evidence>
<comment type="subcellular location">
    <subcellularLocation>
        <location evidence="1">Periplasm</location>
    </subcellularLocation>
</comment>
<organism evidence="6 7">
    <name type="scientific">Methylobacillus flagellatus (strain ATCC 51484 / DSM 6875 / VKM B-1610 / KT)</name>
    <dbReference type="NCBI Taxonomy" id="265072"/>
    <lineage>
        <taxon>Bacteria</taxon>
        <taxon>Pseudomonadati</taxon>
        <taxon>Pseudomonadota</taxon>
        <taxon>Betaproteobacteria</taxon>
        <taxon>Nitrosomonadales</taxon>
        <taxon>Methylophilaceae</taxon>
        <taxon>Methylobacillus</taxon>
    </lineage>
</organism>
<sequence>MTKPRKLLVPSLILASSLLALNIAVTHAGTEHGDKRCDKEKKHAAHGEHRGFSEGHFLERKLGKLGLSSEQQAQVKQIVDKQKPALAEKRQALHASFKALASASATDQYDQKKVQEIASEQAKLQADLLVLRSNTLHEVYQVLTPEQKQKWTEFQSKVRPRHGEKASSIG</sequence>
<evidence type="ECO:0008006" key="8">
    <source>
        <dbReference type="Google" id="ProtNLM"/>
    </source>
</evidence>
<feature type="chain" id="PRO_5004189908" description="Periplasmic heavy metal sensor" evidence="5">
    <location>
        <begin position="29"/>
        <end position="170"/>
    </location>
</feature>
<dbReference type="eggNOG" id="COG3678">
    <property type="taxonomic scope" value="Bacteria"/>
</dbReference>
<dbReference type="AlphaFoldDB" id="Q1H3F2"/>
<proteinExistence type="inferred from homology"/>
<dbReference type="InterPro" id="IPR012899">
    <property type="entry name" value="LTXXQ"/>
</dbReference>
<dbReference type="CDD" id="cd09916">
    <property type="entry name" value="CpxP_like"/>
    <property type="match status" value="1"/>
</dbReference>
<comment type="similarity">
    <text evidence="2">Belongs to the CpxP/Spy family.</text>
</comment>
<dbReference type="PIRSF" id="PIRSF034445">
    <property type="entry name" value="CpxP_Spy"/>
    <property type="match status" value="1"/>
</dbReference>
<evidence type="ECO:0000313" key="6">
    <source>
        <dbReference type="EMBL" id="ABE48985.1"/>
    </source>
</evidence>
<evidence type="ECO:0000256" key="3">
    <source>
        <dbReference type="ARBA" id="ARBA00022729"/>
    </source>
</evidence>
<gene>
    <name evidence="6" type="ordered locus">Mfla_0717</name>
</gene>
<protein>
    <recommendedName>
        <fullName evidence="8">Periplasmic heavy metal sensor</fullName>
    </recommendedName>
</protein>
<evidence type="ECO:0000256" key="1">
    <source>
        <dbReference type="ARBA" id="ARBA00004418"/>
    </source>
</evidence>
<accession>Q1H3F2</accession>
<dbReference type="InterPro" id="IPR025961">
    <property type="entry name" value="Metal_resist"/>
</dbReference>
<keyword evidence="7" id="KW-1185">Reference proteome</keyword>
<dbReference type="InterPro" id="IPR052211">
    <property type="entry name" value="Cpx_auxiliary_protein"/>
</dbReference>
<feature type="signal peptide" evidence="5">
    <location>
        <begin position="1"/>
        <end position="28"/>
    </location>
</feature>
<name>Q1H3F2_METFK</name>
<evidence type="ECO:0000256" key="5">
    <source>
        <dbReference type="SAM" id="SignalP"/>
    </source>
</evidence>
<reference evidence="6 7" key="1">
    <citation type="submission" date="2006-03" db="EMBL/GenBank/DDBJ databases">
        <title>Complete sequence of Methylobacillus flagellatus KT.</title>
        <authorList>
            <consortium name="US DOE Joint Genome Institute"/>
            <person name="Copeland A."/>
            <person name="Lucas S."/>
            <person name="Lapidus A."/>
            <person name="Barry K."/>
            <person name="Detter J.C."/>
            <person name="Glavina del Rio T."/>
            <person name="Hammon N."/>
            <person name="Israni S."/>
            <person name="Dalin E."/>
            <person name="Tice H."/>
            <person name="Pitluck S."/>
            <person name="Brettin T."/>
            <person name="Bruce D."/>
            <person name="Han C."/>
            <person name="Tapia R."/>
            <person name="Saunders E."/>
            <person name="Gilna P."/>
            <person name="Schmutz J."/>
            <person name="Larimer F."/>
            <person name="Land M."/>
            <person name="Kyrpides N."/>
            <person name="Anderson I."/>
            <person name="Richardson P."/>
        </authorList>
    </citation>
    <scope>NUCLEOTIDE SEQUENCE [LARGE SCALE GENOMIC DNA]</scope>
    <source>
        <strain evidence="7">KT / ATCC 51484 / DSM 6875</strain>
    </source>
</reference>
<evidence type="ECO:0000256" key="4">
    <source>
        <dbReference type="ARBA" id="ARBA00022764"/>
    </source>
</evidence>
<keyword evidence="4" id="KW-0574">Periplasm</keyword>
<dbReference type="KEGG" id="mfa:Mfla_0717"/>
<dbReference type="STRING" id="265072.Mfla_0717"/>
<dbReference type="OrthoDB" id="8537282at2"/>
<dbReference type="GO" id="GO:0051082">
    <property type="term" value="F:unfolded protein binding"/>
    <property type="evidence" value="ECO:0007669"/>
    <property type="project" value="TreeGrafter"/>
</dbReference>